<keyword evidence="4" id="KW-1227">Viral tail protein</keyword>
<reference evidence="11" key="2">
    <citation type="journal article" date="1989" name="J. Mol. Biol.">
        <title>Control of gene expression in the P2-related temperate coliphage 186. VI. Sequence analysis of the early lytic region.</title>
        <authorList>
            <person name="Richardson H."/>
            <person name="Puspurs A."/>
            <person name="Egan J.B."/>
        </authorList>
    </citation>
    <scope>NUCLEOTIDE SEQUENCE [LARGE SCALE GENOMIC DNA]</scope>
</reference>
<keyword evidence="5" id="KW-1161">Viral attachment to host cell</keyword>
<keyword evidence="2" id="KW-0945">Host-virus interaction</keyword>
<evidence type="ECO:0000256" key="3">
    <source>
        <dbReference type="ARBA" id="ARBA00022672"/>
    </source>
</evidence>
<evidence type="ECO:0000256" key="7">
    <source>
        <dbReference type="ARBA" id="ARBA00023296"/>
    </source>
</evidence>
<evidence type="ECO:0000256" key="1">
    <source>
        <dbReference type="ARBA" id="ARBA00004328"/>
    </source>
</evidence>
<dbReference type="Pfam" id="PF20744">
    <property type="entry name" value="gp37_trimer"/>
    <property type="match status" value="1"/>
</dbReference>
<evidence type="ECO:0000259" key="8">
    <source>
        <dbReference type="Pfam" id="PF12571"/>
    </source>
</evidence>
<dbReference type="KEGG" id="vg:1262455"/>
<evidence type="ECO:0000313" key="11">
    <source>
        <dbReference type="Proteomes" id="UP000000369"/>
    </source>
</evidence>
<protein>
    <submittedName>
        <fullName evidence="10">Tail fiber protein H</fullName>
    </submittedName>
</protein>
<dbReference type="OrthoDB" id="3294at10239"/>
<dbReference type="GO" id="GO:0019062">
    <property type="term" value="P:virion attachment to host cell"/>
    <property type="evidence" value="ECO:0007669"/>
    <property type="project" value="UniProtKB-KW"/>
</dbReference>
<sequence>MSTKFKTIITTAGAEKLAAATVPGGKKVNITVMAVGDGGGKLPVPDAGQVQLVNEVWRHALNKISQDNRNSNYIVAELVIPPEVGGFWMRELGLYDDEGTLIAVANMAESYKPELAEGSGRAQTCRMVIIVSSIASVELSIDSTMVMATQEYVDDRIAEHEKSRRHPDATLKEKGFTQLSSATDSASEVLAATPKAVKAAYDLANAKYTAQDASTAQKGIVRLSSAADSTSEAEAATPKAVKIAMDNANARLAKDRNGADIPNPPLFVQNIGLKPTVDKAANAVDKNGDTMNGNLTLKGDYRLSFIIQNEDGSIRAYIFKDKGGDGIRISNGDDGGGDFVFGKNGQFYCPDIMHVGNTIVWGDGNIEGARWGGLLSDWLTAQLVARDNNINLRAPYEWVNQNFVNRAQRGAQASMTMDGGLVEAPWGCFLTGGNGNEGNQVGVALYRPLQILRNNTWVTIEN</sequence>
<feature type="domain" description="Phage tail fibre protein N-terminal" evidence="8">
    <location>
        <begin position="1"/>
        <end position="150"/>
    </location>
</feature>
<dbReference type="InterPro" id="IPR005068">
    <property type="entry name" value="Phage_lambda_Stf-r2"/>
</dbReference>
<dbReference type="PANTHER" id="PTHR35191:SF1">
    <property type="entry name" value="PROPHAGE SIDE TAIL FIBER PROTEIN HOMOLOG STFQ-RELATED"/>
    <property type="match status" value="1"/>
</dbReference>
<dbReference type="Gene3D" id="6.20.70.20">
    <property type="match status" value="1"/>
</dbReference>
<comment type="subcellular location">
    <subcellularLocation>
        <location evidence="1">Virion</location>
    </subcellularLocation>
</comment>
<reference evidence="11" key="5">
    <citation type="journal article" date="1995" name="Virology">
        <title>Tail sheath and tail tube genes of the temperate coliphage 186.</title>
        <authorList>
            <person name="Xue Q."/>
            <person name="Egan J.B."/>
        </authorList>
    </citation>
    <scope>NUCLEOTIDE SEQUENCE [LARGE SCALE GENOMIC DNA]</scope>
</reference>
<evidence type="ECO:0000256" key="5">
    <source>
        <dbReference type="ARBA" id="ARBA00022804"/>
    </source>
</evidence>
<name>Q37842_BP186</name>
<reference evidence="11" key="3">
    <citation type="journal article" date="1990" name="J. Mol. Biol.">
        <title>Control of gene expression in the temperate coliphage 186. VIII. Control of lysis and lysogeny by a transcriptional switch involving face-to-face promoters.</title>
        <authorList>
            <person name="Dodd I.B."/>
            <person name="Kalionis B."/>
            <person name="Egan J.B."/>
        </authorList>
    </citation>
    <scope>NUCLEOTIDE SEQUENCE [LARGE SCALE GENOMIC DNA]</scope>
</reference>
<evidence type="ECO:0000256" key="6">
    <source>
        <dbReference type="ARBA" id="ARBA00022844"/>
    </source>
</evidence>
<dbReference type="SMR" id="Q37842"/>
<keyword evidence="3" id="KW-1230">Viral tail fiber protein</keyword>
<reference evidence="11" key="1">
    <citation type="journal article" date="1986" name="J. Mol. Biol.">
        <title>Control of gene expression in the P2-related template coliphages. III. DNA sequence of the major control region of phage 186.</title>
        <authorList>
            <person name="Kalionis B."/>
            <person name="Dodd I.B."/>
            <person name="Egan J.B."/>
        </authorList>
    </citation>
    <scope>NUCLEOTIDE SEQUENCE [LARGE SCALE GENOMIC DNA]</scope>
</reference>
<dbReference type="EMBL" id="U32222">
    <property type="protein sequence ID" value="AAC34164.1"/>
    <property type="molecule type" value="Genomic_DNA"/>
</dbReference>
<organismHost>
    <name type="scientific">Escherichia coli</name>
    <dbReference type="NCBI Taxonomy" id="562"/>
</organismHost>
<feature type="domain" description="Tail fibre protein gp37 trimerization region" evidence="9">
    <location>
        <begin position="305"/>
        <end position="377"/>
    </location>
</feature>
<dbReference type="InterPro" id="IPR051934">
    <property type="entry name" value="Phage_Tail_Fiber_Structural"/>
</dbReference>
<evidence type="ECO:0000259" key="9">
    <source>
        <dbReference type="Pfam" id="PF20744"/>
    </source>
</evidence>
<reference evidence="10 11" key="4">
    <citation type="journal article" date="1995" name="Virology">
        <title>DNA sequence of tail fiber genes of coliphage 186 and evidence for a common ancestor shared by dsDNA phage fiber genes.</title>
        <authorList>
            <person name="Xue Q."/>
            <person name="Egan J.B."/>
        </authorList>
    </citation>
    <scope>NUCLEOTIDE SEQUENCE [LARGE SCALE GENOMIC DNA]</scope>
</reference>
<reference evidence="10 11" key="7">
    <citation type="journal article" date="1998" name="Virology">
        <title>The late-expressed region of the temperate coliphage 186 genome.</title>
        <authorList>
            <person name="Portelli R."/>
            <person name="Dodd I.B."/>
            <person name="Xue Q."/>
            <person name="Egan J.B."/>
        </authorList>
    </citation>
    <scope>NUCLEOTIDE SEQUENCE [LARGE SCALE GENOMIC DNA]</scope>
</reference>
<accession>Q37842</accession>
<evidence type="ECO:0000256" key="4">
    <source>
        <dbReference type="ARBA" id="ARBA00022732"/>
    </source>
</evidence>
<dbReference type="RefSeq" id="NP_052267.1">
    <property type="nucleotide sequence ID" value="NC_001317.1"/>
</dbReference>
<keyword evidence="6" id="KW-0946">Virion</keyword>
<keyword evidence="7" id="KW-1160">Virus entry into host cell</keyword>
<keyword evidence="11" id="KW-1185">Reference proteome</keyword>
<dbReference type="Pfam" id="PF03406">
    <property type="entry name" value="Phage_fiber_2"/>
    <property type="match status" value="2"/>
</dbReference>
<dbReference type="GO" id="GO:0046718">
    <property type="term" value="P:symbiont entry into host cell"/>
    <property type="evidence" value="ECO:0007669"/>
    <property type="project" value="UniProtKB-KW"/>
</dbReference>
<dbReference type="Proteomes" id="UP000000369">
    <property type="component" value="Segment"/>
</dbReference>
<proteinExistence type="predicted"/>
<gene>
    <name evidence="10" type="primary">K</name>
</gene>
<dbReference type="GeneID" id="1262455"/>
<dbReference type="GO" id="GO:0098024">
    <property type="term" value="C:virus tail, fiber"/>
    <property type="evidence" value="ECO:0007669"/>
    <property type="project" value="UniProtKB-KW"/>
</dbReference>
<dbReference type="InterPro" id="IPR022225">
    <property type="entry name" value="Phage_tail_fibre_N"/>
</dbReference>
<dbReference type="PANTHER" id="PTHR35191">
    <property type="entry name" value="PROPHAGE SIDE TAIL FIBER PROTEIN HOMOLOG STFQ-RELATED"/>
    <property type="match status" value="1"/>
</dbReference>
<reference evidence="11" key="6">
    <citation type="submission" date="1995-07" db="EMBL/GenBank/DDBJ databases">
        <title>Bacteriophage 186 complete genome.</title>
        <authorList>
            <person name="Dodd I.B."/>
            <person name="Egan J.B."/>
        </authorList>
    </citation>
    <scope>NUCLEOTIDE SEQUENCE [LARGE SCALE GENOMIC DNA]</scope>
</reference>
<organism evidence="10 11">
    <name type="scientific">Escherichia phage 186</name>
    <name type="common">Bacteriophage 186</name>
    <dbReference type="NCBI Taxonomy" id="29252"/>
    <lineage>
        <taxon>Viruses</taxon>
        <taxon>Duplodnaviria</taxon>
        <taxon>Heunggongvirae</taxon>
        <taxon>Uroviricota</taxon>
        <taxon>Caudoviricetes</taxon>
        <taxon>Peduoviridae</taxon>
        <taxon>Eganvirus</taxon>
    </lineage>
</organism>
<evidence type="ECO:0000313" key="10">
    <source>
        <dbReference type="EMBL" id="AAC34164.1"/>
    </source>
</evidence>
<dbReference type="Pfam" id="PF12571">
    <property type="entry name" value="Phage_tail_fib"/>
    <property type="match status" value="1"/>
</dbReference>
<dbReference type="InterPro" id="IPR048388">
    <property type="entry name" value="Gp37_trimer"/>
</dbReference>
<evidence type="ECO:0000256" key="2">
    <source>
        <dbReference type="ARBA" id="ARBA00022581"/>
    </source>
</evidence>